<name>A0A2K2U4A5_9ACTN</name>
<reference evidence="2 3" key="1">
    <citation type="journal article" date="2018" name="Int. J. Syst. Evol. Microbiol.">
        <title>Rubneribacter badeniensis gen. nov., sp. nov. and Enteroscipio rubneri gen. nov., sp. nov., new members of the Eggerthellaceae isolated from human faeces.</title>
        <authorList>
            <person name="Danylec N."/>
            <person name="Gobl A."/>
            <person name="Stoll D.A."/>
            <person name="Hetzer B."/>
            <person name="Kulling S.E."/>
            <person name="Huch M."/>
        </authorList>
    </citation>
    <scope>NUCLEOTIDE SEQUENCE [LARGE SCALE GENOMIC DNA]</scope>
    <source>
        <strain evidence="2 3">ResAG-85</strain>
    </source>
</reference>
<comment type="caution">
    <text evidence="2">The sequence shown here is derived from an EMBL/GenBank/DDBJ whole genome shotgun (WGS) entry which is preliminary data.</text>
</comment>
<sequence>MITLMTDIEKLRDVALDQYGFVTTAQAEEAGVTRHSLAALARRNRLERVAHGLYRVPQVPETQYGAFMRAVLWTGAPEAALSHDTALDAYEVCDINPTKIHVTVGKDRRISKSGGEGYVLHRQNVDPDQRAWWHGVPIVTLPCAIEQCIVSDVPTYLVRQAIEDGEQKRLLTREEAQILEGELDGRYA</sequence>
<dbReference type="RefSeq" id="WP_087197147.1">
    <property type="nucleotide sequence ID" value="NZ_PPEL01000053.1"/>
</dbReference>
<feature type="domain" description="AbiEi antitoxin N-terminal" evidence="1">
    <location>
        <begin position="9"/>
        <end position="57"/>
    </location>
</feature>
<proteinExistence type="predicted"/>
<dbReference type="AlphaFoldDB" id="A0A2K2U4A5"/>
<dbReference type="Pfam" id="PF13338">
    <property type="entry name" value="AbiEi_4"/>
    <property type="match status" value="1"/>
</dbReference>
<dbReference type="EMBL" id="PPEL01000053">
    <property type="protein sequence ID" value="PNV65020.1"/>
    <property type="molecule type" value="Genomic_DNA"/>
</dbReference>
<gene>
    <name evidence="2" type="ORF">C2L80_08885</name>
</gene>
<evidence type="ECO:0000313" key="2">
    <source>
        <dbReference type="EMBL" id="PNV65020.1"/>
    </source>
</evidence>
<evidence type="ECO:0000313" key="3">
    <source>
        <dbReference type="Proteomes" id="UP000236488"/>
    </source>
</evidence>
<keyword evidence="3" id="KW-1185">Reference proteome</keyword>
<evidence type="ECO:0000259" key="1">
    <source>
        <dbReference type="Pfam" id="PF13338"/>
    </source>
</evidence>
<protein>
    <recommendedName>
        <fullName evidence="1">AbiEi antitoxin N-terminal domain-containing protein</fullName>
    </recommendedName>
</protein>
<accession>A0A2K2U4A5</accession>
<dbReference type="InterPro" id="IPR025159">
    <property type="entry name" value="AbiEi_N"/>
</dbReference>
<organism evidence="2 3">
    <name type="scientific">Rubneribacter badeniensis</name>
    <dbReference type="NCBI Taxonomy" id="2070688"/>
    <lineage>
        <taxon>Bacteria</taxon>
        <taxon>Bacillati</taxon>
        <taxon>Actinomycetota</taxon>
        <taxon>Coriobacteriia</taxon>
        <taxon>Eggerthellales</taxon>
        <taxon>Eggerthellaceae</taxon>
        <taxon>Rubneribacter</taxon>
    </lineage>
</organism>
<dbReference type="Proteomes" id="UP000236488">
    <property type="component" value="Unassembled WGS sequence"/>
</dbReference>